<feature type="transmembrane region" description="Helical" evidence="1">
    <location>
        <begin position="6"/>
        <end position="23"/>
    </location>
</feature>
<reference evidence="2 3" key="1">
    <citation type="journal article" date="2012" name="BMC Genomics">
        <title>The Caulobacter crescentus phage phiCbK: genomics of a canonical phage.</title>
        <authorList>
            <person name="Gill J.J."/>
            <person name="Berry J.D."/>
            <person name="Russell W.K."/>
            <person name="Lessor L."/>
            <person name="Escobar Garcia D.A."/>
            <person name="Hernandez D."/>
            <person name="Kane A."/>
            <person name="Keene J."/>
            <person name="Maddox M."/>
            <person name="Martin R."/>
            <person name="Mohan S."/>
            <person name="Thorn A.M."/>
            <person name="Russell D.H."/>
            <person name="Young R."/>
        </authorList>
    </citation>
    <scope>NUCLEOTIDE SEQUENCE [LARGE SCALE GENOMIC DNA]</scope>
</reference>
<evidence type="ECO:0000256" key="1">
    <source>
        <dbReference type="SAM" id="Phobius"/>
    </source>
</evidence>
<protein>
    <submittedName>
        <fullName evidence="2">Uncharacterized protein</fullName>
    </submittedName>
</protein>
<proteinExistence type="predicted"/>
<keyword evidence="1" id="KW-1133">Transmembrane helix</keyword>
<dbReference type="GeneID" id="13994951"/>
<name>K4K5Z7_9CAUD</name>
<dbReference type="KEGG" id="vg:13994951"/>
<keyword evidence="1" id="KW-0472">Membrane</keyword>
<sequence length="24" mass="2768">MRFIEHVLEGSGLIFAIVILFLLH</sequence>
<keyword evidence="1" id="KW-0812">Transmembrane</keyword>
<gene>
    <name evidence="2" type="ORF">CcrColossus_gp022</name>
</gene>
<dbReference type="Proteomes" id="UP000000463">
    <property type="component" value="Segment"/>
</dbReference>
<organism evidence="2 3">
    <name type="scientific">Caulobacter phage CcrColossus</name>
    <dbReference type="NCBI Taxonomy" id="1211640"/>
    <lineage>
        <taxon>Viruses</taxon>
        <taxon>Duplodnaviria</taxon>
        <taxon>Heunggongvirae</taxon>
        <taxon>Uroviricota</taxon>
        <taxon>Caudoviricetes</taxon>
        <taxon>Jeanschmidtviridae</taxon>
        <taxon>Colossusvirus</taxon>
        <taxon>Colossusvirus colossus</taxon>
    </lineage>
</organism>
<keyword evidence="3" id="KW-1185">Reference proteome</keyword>
<accession>K4K5Z7</accession>
<evidence type="ECO:0000313" key="2">
    <source>
        <dbReference type="EMBL" id="AFU87892.1"/>
    </source>
</evidence>
<evidence type="ECO:0000313" key="3">
    <source>
        <dbReference type="Proteomes" id="UP000000463"/>
    </source>
</evidence>
<dbReference type="EMBL" id="JX100810">
    <property type="protein sequence ID" value="AFU87892.1"/>
    <property type="molecule type" value="Genomic_DNA"/>
</dbReference>
<dbReference type="RefSeq" id="YP_006988256.1">
    <property type="nucleotide sequence ID" value="NC_019406.1"/>
</dbReference>